<keyword evidence="3" id="KW-0808">Transferase</keyword>
<dbReference type="CDD" id="cd00761">
    <property type="entry name" value="Glyco_tranf_GTA_type"/>
    <property type="match status" value="1"/>
</dbReference>
<dbReference type="GO" id="GO:0016758">
    <property type="term" value="F:hexosyltransferase activity"/>
    <property type="evidence" value="ECO:0007669"/>
    <property type="project" value="UniProtKB-ARBA"/>
</dbReference>
<gene>
    <name evidence="3" type="primary">wctH</name>
    <name evidence="3" type="synonym">KL146_00013</name>
</gene>
<evidence type="ECO:0000256" key="1">
    <source>
        <dbReference type="SAM" id="Phobius"/>
    </source>
</evidence>
<evidence type="ECO:0000313" key="3">
    <source>
        <dbReference type="EMBL" id="SCA96101.1"/>
    </source>
</evidence>
<keyword evidence="1" id="KW-0472">Membrane</keyword>
<proteinExistence type="predicted"/>
<protein>
    <submittedName>
        <fullName evidence="3">Putative glycosyltransferase</fullName>
    </submittedName>
</protein>
<dbReference type="InterPro" id="IPR029044">
    <property type="entry name" value="Nucleotide-diphossugar_trans"/>
</dbReference>
<dbReference type="PANTHER" id="PTHR22916:SF3">
    <property type="entry name" value="UDP-GLCNAC:BETAGAL BETA-1,3-N-ACETYLGLUCOSAMINYLTRANSFERASE-LIKE PROTEIN 1"/>
    <property type="match status" value="1"/>
</dbReference>
<dbReference type="Pfam" id="PF00535">
    <property type="entry name" value="Glycos_transf_2"/>
    <property type="match status" value="1"/>
</dbReference>
<dbReference type="AlphaFoldDB" id="A0A1C3T0S9"/>
<reference evidence="3" key="1">
    <citation type="submission" date="2016-07" db="EMBL/GenBank/DDBJ databases">
        <authorList>
            <person name="Informatics P."/>
        </authorList>
    </citation>
    <scope>NUCLEOTIDE SEQUENCE</scope>
    <source>
        <strain evidence="3">DR85/08</strain>
    </source>
</reference>
<keyword evidence="1" id="KW-0812">Transmembrane</keyword>
<name>A0A1C3T0S9_KLEPN</name>
<dbReference type="EMBL" id="LT603721">
    <property type="protein sequence ID" value="SCA96101.1"/>
    <property type="molecule type" value="Genomic_DNA"/>
</dbReference>
<accession>A0A1C3T0S9</accession>
<dbReference type="PANTHER" id="PTHR22916">
    <property type="entry name" value="GLYCOSYLTRANSFERASE"/>
    <property type="match status" value="1"/>
</dbReference>
<dbReference type="RefSeq" id="WP_153668608.1">
    <property type="nucleotide sequence ID" value="NZ_CP055293.1"/>
</dbReference>
<dbReference type="InterPro" id="IPR001173">
    <property type="entry name" value="Glyco_trans_2-like"/>
</dbReference>
<evidence type="ECO:0000259" key="2">
    <source>
        <dbReference type="Pfam" id="PF00535"/>
    </source>
</evidence>
<sequence>MCKISVIIPVYNIESYLAACIESLITQDFESSEFIFINDGSTDSSRCILAEYAIKDNRIKVIDKSNGGVVTVRPLGIKEAKGEFILFLDGDDSLFPGALQKLYNVAVSNSCDIVAGSFLAERDAIEEWRFEWNDKLYNSSLDFLTDCIKSNNFYIWGKLFNAKVFSSEFYYGDSNYGEDGVFLLQLINRANRLNAISDIVYCYRLRENSLTSAPTVQSYIGRYQSSKYIYDYVRTNFHDSAVNSIVEIYFLSQVYKTILDCGSAFVMQNPQPVITSRMVNQQKKELKEKYLLAYIILKIYVFNPGICIHLVQAAKKLKQIIRSIKK</sequence>
<keyword evidence="1" id="KW-1133">Transmembrane helix</keyword>
<dbReference type="SUPFAM" id="SSF53448">
    <property type="entry name" value="Nucleotide-diphospho-sugar transferases"/>
    <property type="match status" value="1"/>
</dbReference>
<reference evidence="3" key="2">
    <citation type="submission" date="2016-08" db="EMBL/GenBank/DDBJ databases">
        <title>Klebsiella loci capsule.</title>
        <authorList>
            <person name="Holt K.E."/>
            <person name="Thomson N.R."/>
        </authorList>
    </citation>
    <scope>NUCLEOTIDE SEQUENCE</scope>
    <source>
        <strain evidence="3">DR85/08</strain>
    </source>
</reference>
<feature type="transmembrane region" description="Helical" evidence="1">
    <location>
        <begin position="291"/>
        <end position="311"/>
    </location>
</feature>
<feature type="domain" description="Glycosyltransferase 2-like" evidence="2">
    <location>
        <begin position="5"/>
        <end position="143"/>
    </location>
</feature>
<organism evidence="3">
    <name type="scientific">Klebsiella pneumoniae</name>
    <dbReference type="NCBI Taxonomy" id="573"/>
    <lineage>
        <taxon>Bacteria</taxon>
        <taxon>Pseudomonadati</taxon>
        <taxon>Pseudomonadota</taxon>
        <taxon>Gammaproteobacteria</taxon>
        <taxon>Enterobacterales</taxon>
        <taxon>Enterobacteriaceae</taxon>
        <taxon>Klebsiella/Raoultella group</taxon>
        <taxon>Klebsiella</taxon>
        <taxon>Klebsiella pneumoniae complex</taxon>
    </lineage>
</organism>
<dbReference type="Gene3D" id="3.90.550.10">
    <property type="entry name" value="Spore Coat Polysaccharide Biosynthesis Protein SpsA, Chain A"/>
    <property type="match status" value="1"/>
</dbReference>